<comment type="caution">
    <text evidence="2">The sequence shown here is derived from an EMBL/GenBank/DDBJ whole genome shotgun (WGS) entry which is preliminary data.</text>
</comment>
<dbReference type="Pfam" id="PF24809">
    <property type="entry name" value="DUF7708"/>
    <property type="match status" value="1"/>
</dbReference>
<dbReference type="Proteomes" id="UP000770015">
    <property type="component" value="Unassembled WGS sequence"/>
</dbReference>
<dbReference type="InterPro" id="IPR056125">
    <property type="entry name" value="DUF7708"/>
</dbReference>
<proteinExistence type="predicted"/>
<keyword evidence="3" id="KW-1185">Reference proteome</keyword>
<gene>
    <name evidence="2" type="ORF">F5X68DRAFT_47191</name>
</gene>
<dbReference type="PANTHER" id="PTHR40619:SF3">
    <property type="entry name" value="FUNGAL STAND N-TERMINAL GOODBYE DOMAIN-CONTAINING PROTEIN"/>
    <property type="match status" value="1"/>
</dbReference>
<protein>
    <recommendedName>
        <fullName evidence="1">DUF7708 domain-containing protein</fullName>
    </recommendedName>
</protein>
<reference evidence="2" key="1">
    <citation type="journal article" date="2021" name="Nat. Commun.">
        <title>Genetic determinants of endophytism in the Arabidopsis root mycobiome.</title>
        <authorList>
            <person name="Mesny F."/>
            <person name="Miyauchi S."/>
            <person name="Thiergart T."/>
            <person name="Pickel B."/>
            <person name="Atanasova L."/>
            <person name="Karlsson M."/>
            <person name="Huettel B."/>
            <person name="Barry K.W."/>
            <person name="Haridas S."/>
            <person name="Chen C."/>
            <person name="Bauer D."/>
            <person name="Andreopoulos W."/>
            <person name="Pangilinan J."/>
            <person name="LaButti K."/>
            <person name="Riley R."/>
            <person name="Lipzen A."/>
            <person name="Clum A."/>
            <person name="Drula E."/>
            <person name="Henrissat B."/>
            <person name="Kohler A."/>
            <person name="Grigoriev I.V."/>
            <person name="Martin F.M."/>
            <person name="Hacquard S."/>
        </authorList>
    </citation>
    <scope>NUCLEOTIDE SEQUENCE</scope>
    <source>
        <strain evidence="2">MPI-SDFR-AT-0117</strain>
    </source>
</reference>
<evidence type="ECO:0000313" key="3">
    <source>
        <dbReference type="Proteomes" id="UP000770015"/>
    </source>
</evidence>
<sequence length="567" mass="62951">MTSVPDSDAMKDAAQVDYSRLYADCFAARDAFHETANCYLLKRGRPPFAASTASSSQVNSWADVEATVTQACKSLDNLAGESEAVQGFTGRLRRAYRALCSNSGTVSCYLDLVPSDMMISSTLRGALQLVFTAMESSANHRQAVFAALEEIPIILTDRAATLNIFASDEALHVRMAALYVEMLGVLRHIVKYFTKNSFTSELKNFVMPTAAEQRLNEHVARLKLRADEFKERVLVLSQLSQVESLGLQRDARDMQKEGLDLHRETLDRVQKIDTKLEYFRREYERKVVLHDISKNFKPVPATTQAVEVRPPRDTPVPASRPAPPAVLGPAAIHVLKIFQYDLDPLLQDIRQIQRGRRDLFPTDSRASYLANSARLQAWLAIDRPSLLLVNGGGTNSAAVDVSIVSAGLVSTLLAAATAQPQIVPLAFFCGQHKQFASDVYGCAVEMTMSLLLQLIHRYARFSDEELAEIVHRTNPRDIMSVCDTLEACVRRLSADTTLFIVLDGIDCFSDPTDRAHETIQVVHRLIGLSKQPPATSLKFLFVGSTRSRFIEHLVTDSEIMNIPMGVF</sequence>
<dbReference type="EMBL" id="JAGSXJ010000003">
    <property type="protein sequence ID" value="KAH6693814.1"/>
    <property type="molecule type" value="Genomic_DNA"/>
</dbReference>
<accession>A0A9P8VL69</accession>
<organism evidence="2 3">
    <name type="scientific">Plectosphaerella plurivora</name>
    <dbReference type="NCBI Taxonomy" id="936078"/>
    <lineage>
        <taxon>Eukaryota</taxon>
        <taxon>Fungi</taxon>
        <taxon>Dikarya</taxon>
        <taxon>Ascomycota</taxon>
        <taxon>Pezizomycotina</taxon>
        <taxon>Sordariomycetes</taxon>
        <taxon>Hypocreomycetidae</taxon>
        <taxon>Glomerellales</taxon>
        <taxon>Plectosphaerellaceae</taxon>
        <taxon>Plectosphaerella</taxon>
    </lineage>
</organism>
<dbReference type="AlphaFoldDB" id="A0A9P8VL69"/>
<dbReference type="PANTHER" id="PTHR40619">
    <property type="entry name" value="FUNGAL STAND N-TERMINAL GOODBYE DOMAIN-CONTAINING PROTEIN"/>
    <property type="match status" value="1"/>
</dbReference>
<evidence type="ECO:0000313" key="2">
    <source>
        <dbReference type="EMBL" id="KAH6693814.1"/>
    </source>
</evidence>
<name>A0A9P8VL69_9PEZI</name>
<feature type="domain" description="DUF7708" evidence="1">
    <location>
        <begin position="124"/>
        <end position="237"/>
    </location>
</feature>
<evidence type="ECO:0000259" key="1">
    <source>
        <dbReference type="Pfam" id="PF24809"/>
    </source>
</evidence>
<dbReference type="OrthoDB" id="5419927at2759"/>